<comment type="caution">
    <text evidence="2">The sequence shown here is derived from an EMBL/GenBank/DDBJ whole genome shotgun (WGS) entry which is preliminary data.</text>
</comment>
<dbReference type="AlphaFoldDB" id="A0A1C3E4X3"/>
<evidence type="ECO:0000313" key="3">
    <source>
        <dbReference type="Proteomes" id="UP000094828"/>
    </source>
</evidence>
<name>A0A1C3E4X3_9PLAN</name>
<feature type="region of interest" description="Disordered" evidence="1">
    <location>
        <begin position="39"/>
        <end position="60"/>
    </location>
</feature>
<organism evidence="2 3">
    <name type="scientific">Planctopirus hydrillae</name>
    <dbReference type="NCBI Taxonomy" id="1841610"/>
    <lineage>
        <taxon>Bacteria</taxon>
        <taxon>Pseudomonadati</taxon>
        <taxon>Planctomycetota</taxon>
        <taxon>Planctomycetia</taxon>
        <taxon>Planctomycetales</taxon>
        <taxon>Planctomycetaceae</taxon>
        <taxon>Planctopirus</taxon>
    </lineage>
</organism>
<evidence type="ECO:0000256" key="1">
    <source>
        <dbReference type="SAM" id="MobiDB-lite"/>
    </source>
</evidence>
<protein>
    <submittedName>
        <fullName evidence="2">Uncharacterized protein</fullName>
    </submittedName>
</protein>
<reference evidence="2 3" key="1">
    <citation type="submission" date="2016-05" db="EMBL/GenBank/DDBJ databases">
        <title>Genomic and physiological characterization of Planctopirus sp. isolated from fresh water lake.</title>
        <authorList>
            <person name="Subhash Y."/>
            <person name="Ramana C."/>
        </authorList>
    </citation>
    <scope>NUCLEOTIDE SEQUENCE [LARGE SCALE GENOMIC DNA]</scope>
    <source>
        <strain evidence="2 3">JC280</strain>
    </source>
</reference>
<sequence>MHVAKFADGQVKTTDFEAIHDHVWPKTLPAELQNRWGLVTGSSPMETTPRRSKKTGSAAEMTGKGREFGLVGNGIVEDNFAIKPGVLITPEVPTLFTRAWITSGACRFDMVRSRSFVCDSTVA</sequence>
<dbReference type="EMBL" id="LYDR01000154">
    <property type="protein sequence ID" value="ODA28280.1"/>
    <property type="molecule type" value="Genomic_DNA"/>
</dbReference>
<keyword evidence="3" id="KW-1185">Reference proteome</keyword>
<dbReference type="STRING" id="1841610.A6X21_01390"/>
<proteinExistence type="predicted"/>
<dbReference type="Proteomes" id="UP000094828">
    <property type="component" value="Unassembled WGS sequence"/>
</dbReference>
<accession>A0A1C3E4X3</accession>
<gene>
    <name evidence="2" type="ORF">A6X21_01390</name>
</gene>
<evidence type="ECO:0000313" key="2">
    <source>
        <dbReference type="EMBL" id="ODA28280.1"/>
    </source>
</evidence>